<keyword evidence="9" id="KW-0448">Lipopolysaccharide biosynthesis</keyword>
<feature type="active site" description="Proton acceptor" evidence="7">
    <location>
        <position position="76"/>
    </location>
</feature>
<dbReference type="Gene3D" id="3.40.50.11720">
    <property type="entry name" value="3-Deoxy-D-manno-octulosonic-acid transferase, N-terminal domain"/>
    <property type="match status" value="1"/>
</dbReference>
<protein>
    <recommendedName>
        <fullName evidence="3 9">3-deoxy-D-manno-octulosonic acid transferase</fullName>
        <shortName evidence="9">Kdo transferase</shortName>
        <ecNumber evidence="2 9">2.4.99.12</ecNumber>
    </recommendedName>
    <alternativeName>
        <fullName evidence="5 9">Lipid IV(A) 3-deoxy-D-manno-octulosonic acid transferase</fullName>
    </alternativeName>
</protein>
<evidence type="ECO:0000313" key="12">
    <source>
        <dbReference type="EMBL" id="MBB5055942.1"/>
    </source>
</evidence>
<dbReference type="EMBL" id="JACHIP010000001">
    <property type="protein sequence ID" value="MBB5055942.1"/>
    <property type="molecule type" value="Genomic_DNA"/>
</dbReference>
<comment type="catalytic activity">
    <reaction evidence="6 9">
        <text>lipid IVA (E. coli) + CMP-3-deoxy-beta-D-manno-octulosonate = alpha-Kdo-(2-&gt;6)-lipid IVA (E. coli) + CMP + H(+)</text>
        <dbReference type="Rhea" id="RHEA:28066"/>
        <dbReference type="ChEBI" id="CHEBI:15378"/>
        <dbReference type="ChEBI" id="CHEBI:58603"/>
        <dbReference type="ChEBI" id="CHEBI:60364"/>
        <dbReference type="ChEBI" id="CHEBI:60377"/>
        <dbReference type="ChEBI" id="CHEBI:85987"/>
        <dbReference type="EC" id="2.4.99.12"/>
    </reaction>
</comment>
<keyword evidence="4 9" id="KW-0808">Transferase</keyword>
<evidence type="ECO:0000256" key="1">
    <source>
        <dbReference type="ARBA" id="ARBA00004713"/>
    </source>
</evidence>
<dbReference type="GO" id="GO:0043842">
    <property type="term" value="F:Kdo transferase activity"/>
    <property type="evidence" value="ECO:0007669"/>
    <property type="project" value="UniProtKB-EC"/>
</dbReference>
<evidence type="ECO:0000259" key="11">
    <source>
        <dbReference type="Pfam" id="PF04413"/>
    </source>
</evidence>
<comment type="caution">
    <text evidence="12">The sequence shown here is derived from an EMBL/GenBank/DDBJ whole genome shotgun (WGS) entry which is preliminary data.</text>
</comment>
<dbReference type="GO" id="GO:0009244">
    <property type="term" value="P:lipopolysaccharide core region biosynthetic process"/>
    <property type="evidence" value="ECO:0007669"/>
    <property type="project" value="UniProtKB-UniRule"/>
</dbReference>
<comment type="function">
    <text evidence="9">Involved in lipopolysaccharide (LPS) biosynthesis. Catalyzes the transfer of 3-deoxy-D-manno-octulosonate (Kdo) residue(s) from CMP-Kdo to lipid IV(A), the tetraacyldisaccharide-1,4'-bisphosphate precursor of lipid A.</text>
</comment>
<evidence type="ECO:0000256" key="10">
    <source>
        <dbReference type="SAM" id="MobiDB-lite"/>
    </source>
</evidence>
<evidence type="ECO:0000313" key="13">
    <source>
        <dbReference type="Proteomes" id="UP000540989"/>
    </source>
</evidence>
<name>A0A7W7ZA10_9BACT</name>
<evidence type="ECO:0000256" key="7">
    <source>
        <dbReference type="PIRSR" id="PIRSR639901-1"/>
    </source>
</evidence>
<evidence type="ECO:0000256" key="3">
    <source>
        <dbReference type="ARBA" id="ARBA00019077"/>
    </source>
</evidence>
<keyword evidence="9" id="KW-0472">Membrane</keyword>
<sequence>MVMLIYSFLLALVLVAGVPYFLFRMATSGRYRAGLASRLGFVPAALRERVASIRVERRGGGGRRPLTWVHAVSVGEVLAAARLIEEIRTGEFNRERPGMVFAVSTTTEAGQRLARERLIGCAIFYFPLDFKFVVRRYLRLLEPELVVLMESELWPRLISECAVEEIPVAVVNARISDRSFPRYMMLKALWRPLLEKVTIFLAQSDETARRLERMGAPRIETTGNIKYDANLAKETTLVTNLRLRIQGDAALIVCGSTLEGEEAMILDAWPGIVAAYPKALLVIAPRHPERFDQVALLLKERGFLALRGTTFARARVPVQQGTIFLLDTIGDLAALYRLATVAFVGGSLVSAGGHNPLEPAQAGVPVLIGPSYENFREIVEAMLANDGIAIVDKEHLGPALLGLLRSREKAHAMGSRGRELSAAQSGATARTALALLRLLPPRTDVRSGEGGQIRAAASDEVSESDNGAAAL</sequence>
<dbReference type="PANTHER" id="PTHR42755">
    <property type="entry name" value="3-DEOXY-MANNO-OCTULOSONATE CYTIDYLYLTRANSFERASE"/>
    <property type="match status" value="1"/>
</dbReference>
<accession>A0A7W7ZA10</accession>
<evidence type="ECO:0000256" key="2">
    <source>
        <dbReference type="ARBA" id="ARBA00012621"/>
    </source>
</evidence>
<feature type="site" description="Transition state stabilizer" evidence="8">
    <location>
        <position position="226"/>
    </location>
</feature>
<dbReference type="PANTHER" id="PTHR42755:SF1">
    <property type="entry name" value="3-DEOXY-D-MANNO-OCTULOSONIC ACID TRANSFERASE, MITOCHONDRIAL-RELATED"/>
    <property type="match status" value="1"/>
</dbReference>
<dbReference type="GO" id="GO:0009245">
    <property type="term" value="P:lipid A biosynthetic process"/>
    <property type="evidence" value="ECO:0007669"/>
    <property type="project" value="TreeGrafter"/>
</dbReference>
<organism evidence="12 13">
    <name type="scientific">Granulicella aggregans</name>
    <dbReference type="NCBI Taxonomy" id="474949"/>
    <lineage>
        <taxon>Bacteria</taxon>
        <taxon>Pseudomonadati</taxon>
        <taxon>Acidobacteriota</taxon>
        <taxon>Terriglobia</taxon>
        <taxon>Terriglobales</taxon>
        <taxon>Acidobacteriaceae</taxon>
        <taxon>Granulicella</taxon>
    </lineage>
</organism>
<reference evidence="12 13" key="1">
    <citation type="submission" date="2020-08" db="EMBL/GenBank/DDBJ databases">
        <title>Genomic Encyclopedia of Type Strains, Phase IV (KMG-V): Genome sequencing to study the core and pangenomes of soil and plant-associated prokaryotes.</title>
        <authorList>
            <person name="Whitman W."/>
        </authorList>
    </citation>
    <scope>NUCLEOTIDE SEQUENCE [LARGE SCALE GENOMIC DNA]</scope>
    <source>
        <strain evidence="12 13">M8UP14</strain>
    </source>
</reference>
<dbReference type="SUPFAM" id="SSF53756">
    <property type="entry name" value="UDP-Glycosyltransferase/glycogen phosphorylase"/>
    <property type="match status" value="1"/>
</dbReference>
<proteinExistence type="inferred from homology"/>
<feature type="domain" description="3-deoxy-D-manno-octulosonic-acid transferase N-terminal" evidence="11">
    <location>
        <begin position="47"/>
        <end position="229"/>
    </location>
</feature>
<keyword evidence="13" id="KW-1185">Reference proteome</keyword>
<dbReference type="InterPro" id="IPR007507">
    <property type="entry name" value="Glycos_transf_N"/>
</dbReference>
<comment type="subcellular location">
    <subcellularLocation>
        <location evidence="9">Cell membrane</location>
    </subcellularLocation>
</comment>
<evidence type="ECO:0000256" key="4">
    <source>
        <dbReference type="ARBA" id="ARBA00022679"/>
    </source>
</evidence>
<dbReference type="EC" id="2.4.99.12" evidence="2 9"/>
<dbReference type="UniPathway" id="UPA00958"/>
<dbReference type="GO" id="GO:0005886">
    <property type="term" value="C:plasma membrane"/>
    <property type="evidence" value="ECO:0007669"/>
    <property type="project" value="UniProtKB-SubCell"/>
</dbReference>
<dbReference type="Proteomes" id="UP000540989">
    <property type="component" value="Unassembled WGS sequence"/>
</dbReference>
<comment type="similarity">
    <text evidence="9">Belongs to the glycosyltransferase group 1 family.</text>
</comment>
<keyword evidence="12" id="KW-0328">Glycosyltransferase</keyword>
<evidence type="ECO:0000256" key="5">
    <source>
        <dbReference type="ARBA" id="ARBA00031445"/>
    </source>
</evidence>
<dbReference type="Gene3D" id="3.40.50.2000">
    <property type="entry name" value="Glycogen Phosphorylase B"/>
    <property type="match status" value="1"/>
</dbReference>
<gene>
    <name evidence="12" type="ORF">HDF16_000611</name>
</gene>
<keyword evidence="9" id="KW-1003">Cell membrane</keyword>
<feature type="region of interest" description="Disordered" evidence="10">
    <location>
        <begin position="445"/>
        <end position="471"/>
    </location>
</feature>
<feature type="site" description="Transition state stabilizer" evidence="8">
    <location>
        <position position="150"/>
    </location>
</feature>
<evidence type="ECO:0000256" key="8">
    <source>
        <dbReference type="PIRSR" id="PIRSR639901-2"/>
    </source>
</evidence>
<dbReference type="Pfam" id="PF04413">
    <property type="entry name" value="Glycos_transf_N"/>
    <property type="match status" value="1"/>
</dbReference>
<evidence type="ECO:0000256" key="6">
    <source>
        <dbReference type="ARBA" id="ARBA00049183"/>
    </source>
</evidence>
<dbReference type="InterPro" id="IPR038107">
    <property type="entry name" value="Glycos_transf_N_sf"/>
</dbReference>
<dbReference type="AlphaFoldDB" id="A0A7W7ZA10"/>
<dbReference type="InterPro" id="IPR039901">
    <property type="entry name" value="Kdotransferase"/>
</dbReference>
<comment type="pathway">
    <text evidence="1 9">Bacterial outer membrane biogenesis; LPS core biosynthesis.</text>
</comment>
<evidence type="ECO:0000256" key="9">
    <source>
        <dbReference type="RuleBase" id="RU365103"/>
    </source>
</evidence>